<protein>
    <submittedName>
        <fullName evidence="2">Molecular chaperone DnaJ family</fullName>
    </submittedName>
</protein>
<evidence type="ECO:0000313" key="3">
    <source>
        <dbReference type="Proteomes" id="UP000076394"/>
    </source>
</evidence>
<name>A0A142V9D3_9CHLR</name>
<dbReference type="AlphaFoldDB" id="A0A142V9D3"/>
<evidence type="ECO:0000259" key="1">
    <source>
        <dbReference type="PROSITE" id="PS50076"/>
    </source>
</evidence>
<organism evidence="2 3">
    <name type="scientific">Dehalococcoides mccartyi</name>
    <dbReference type="NCBI Taxonomy" id="61435"/>
    <lineage>
        <taxon>Bacteria</taxon>
        <taxon>Bacillati</taxon>
        <taxon>Chloroflexota</taxon>
        <taxon>Dehalococcoidia</taxon>
        <taxon>Dehalococcoidales</taxon>
        <taxon>Dehalococcoidaceae</taxon>
        <taxon>Dehalococcoides</taxon>
    </lineage>
</organism>
<dbReference type="EMBL" id="CP011127">
    <property type="protein sequence ID" value="AMU85957.1"/>
    <property type="molecule type" value="Genomic_DNA"/>
</dbReference>
<dbReference type="Pfam" id="PF00226">
    <property type="entry name" value="DnaJ"/>
    <property type="match status" value="1"/>
</dbReference>
<feature type="domain" description="J" evidence="1">
    <location>
        <begin position="46"/>
        <end position="104"/>
    </location>
</feature>
<sequence length="104" mass="11840">MTDATAEMMSGWLNQMLEGLRNDPVIGELWSAMKAETQPHLHAAVDSYRVIGLDKTATDDQVKKRYRELMVKLHPDTAGVKGTEFLFQLVMGAYQQISKERGWR</sequence>
<dbReference type="PROSITE" id="PS50076">
    <property type="entry name" value="DNAJ_2"/>
    <property type="match status" value="1"/>
</dbReference>
<gene>
    <name evidence="2" type="ORF">Dm11a5_0126</name>
</gene>
<dbReference type="SUPFAM" id="SSF46565">
    <property type="entry name" value="Chaperone J-domain"/>
    <property type="match status" value="1"/>
</dbReference>
<evidence type="ECO:0000313" key="2">
    <source>
        <dbReference type="EMBL" id="AMU85957.1"/>
    </source>
</evidence>
<dbReference type="SMART" id="SM00271">
    <property type="entry name" value="DnaJ"/>
    <property type="match status" value="1"/>
</dbReference>
<dbReference type="PRINTS" id="PR00625">
    <property type="entry name" value="JDOMAIN"/>
</dbReference>
<accession>A0A142V9D3</accession>
<reference evidence="2 3" key="1">
    <citation type="submission" date="2015-03" db="EMBL/GenBank/DDBJ databases">
        <title>Genomic characterization of Dehalococcoides mccartyi strain 11a5, an unusal plasmid-containing chloroethene dechlorinator.</title>
        <authorList>
            <person name="Zhao S."/>
            <person name="Ding C."/>
            <person name="He J."/>
        </authorList>
    </citation>
    <scope>NUCLEOTIDE SEQUENCE [LARGE SCALE GENOMIC DNA]</scope>
    <source>
        <strain evidence="2 3">11a5</strain>
    </source>
</reference>
<dbReference type="InterPro" id="IPR001623">
    <property type="entry name" value="DnaJ_domain"/>
</dbReference>
<dbReference type="Proteomes" id="UP000076394">
    <property type="component" value="Chromosome"/>
</dbReference>
<dbReference type="PATRIC" id="fig|61435.8.peg.125"/>
<dbReference type="InterPro" id="IPR036869">
    <property type="entry name" value="J_dom_sf"/>
</dbReference>
<proteinExistence type="predicted"/>
<dbReference type="CDD" id="cd06257">
    <property type="entry name" value="DnaJ"/>
    <property type="match status" value="1"/>
</dbReference>
<dbReference type="Gene3D" id="1.10.287.110">
    <property type="entry name" value="DnaJ domain"/>
    <property type="match status" value="1"/>
</dbReference>
<dbReference type="OrthoDB" id="165161at2"/>